<dbReference type="InterPro" id="IPR025109">
    <property type="entry name" value="DUF4031"/>
</dbReference>
<dbReference type="Pfam" id="PF13223">
    <property type="entry name" value="DUF4031"/>
    <property type="match status" value="1"/>
</dbReference>
<organism evidence="2">
    <name type="scientific">marine sediment metagenome</name>
    <dbReference type="NCBI Taxonomy" id="412755"/>
    <lineage>
        <taxon>unclassified sequences</taxon>
        <taxon>metagenomes</taxon>
        <taxon>ecological metagenomes</taxon>
    </lineage>
</organism>
<dbReference type="AlphaFoldDB" id="A0A0F9M7A1"/>
<evidence type="ECO:0000259" key="1">
    <source>
        <dbReference type="Pfam" id="PF13223"/>
    </source>
</evidence>
<comment type="caution">
    <text evidence="2">The sequence shown here is derived from an EMBL/GenBank/DDBJ whole genome shotgun (WGS) entry which is preliminary data.</text>
</comment>
<name>A0A0F9M7A1_9ZZZZ</name>
<gene>
    <name evidence="2" type="ORF">LCGC14_1494860</name>
</gene>
<evidence type="ECO:0000313" key="2">
    <source>
        <dbReference type="EMBL" id="KKM65082.1"/>
    </source>
</evidence>
<sequence>MTVYVDDLMTCVPTPRWLHRSSCHLMADSEEELSAFADRMGLRREWKQGGSVPHYDLTPNKRKQAVQQGAVEVDMPMMIAGLRRLRGGGRG</sequence>
<reference evidence="2" key="1">
    <citation type="journal article" date="2015" name="Nature">
        <title>Complex archaea that bridge the gap between prokaryotes and eukaryotes.</title>
        <authorList>
            <person name="Spang A."/>
            <person name="Saw J.H."/>
            <person name="Jorgensen S.L."/>
            <person name="Zaremba-Niedzwiedzka K."/>
            <person name="Martijn J."/>
            <person name="Lind A.E."/>
            <person name="van Eijk R."/>
            <person name="Schleper C."/>
            <person name="Guy L."/>
            <person name="Ettema T.J."/>
        </authorList>
    </citation>
    <scope>NUCLEOTIDE SEQUENCE</scope>
</reference>
<accession>A0A0F9M7A1</accession>
<proteinExistence type="predicted"/>
<protein>
    <recommendedName>
        <fullName evidence="1">DUF4031 domain-containing protein</fullName>
    </recommendedName>
</protein>
<dbReference type="EMBL" id="LAZR01010784">
    <property type="protein sequence ID" value="KKM65082.1"/>
    <property type="molecule type" value="Genomic_DNA"/>
</dbReference>
<feature type="domain" description="DUF4031" evidence="1">
    <location>
        <begin position="3"/>
        <end position="82"/>
    </location>
</feature>